<comment type="caution">
    <text evidence="2">The sequence shown here is derived from an EMBL/GenBank/DDBJ whole genome shotgun (WGS) entry which is preliminary data.</text>
</comment>
<keyword evidence="3" id="KW-1185">Reference proteome</keyword>
<keyword evidence="1" id="KW-0812">Transmembrane</keyword>
<proteinExistence type="predicted"/>
<organism evidence="2 3">
    <name type="scientific">Penicillium italicum</name>
    <name type="common">Blue mold</name>
    <dbReference type="NCBI Taxonomy" id="40296"/>
    <lineage>
        <taxon>Eukaryota</taxon>
        <taxon>Fungi</taxon>
        <taxon>Dikarya</taxon>
        <taxon>Ascomycota</taxon>
        <taxon>Pezizomycotina</taxon>
        <taxon>Eurotiomycetes</taxon>
        <taxon>Eurotiomycetidae</taxon>
        <taxon>Eurotiales</taxon>
        <taxon>Aspergillaceae</taxon>
        <taxon>Penicillium</taxon>
    </lineage>
</organism>
<dbReference type="EMBL" id="JQGA01001173">
    <property type="protein sequence ID" value="KGO69017.1"/>
    <property type="molecule type" value="Genomic_DNA"/>
</dbReference>
<dbReference type="STRING" id="40296.A0A0A2KMF4"/>
<gene>
    <name evidence="2" type="ORF">PITC_078420</name>
</gene>
<dbReference type="Proteomes" id="UP000030104">
    <property type="component" value="Unassembled WGS sequence"/>
</dbReference>
<protein>
    <submittedName>
        <fullName evidence="2">Uncharacterized protein</fullName>
    </submittedName>
</protein>
<dbReference type="PhylomeDB" id="A0A0A2KMF4"/>
<sequence length="48" mass="5307">MLLLDSRRGGRRKLMLISASMMSICFACLSDLLAHPENYFGIKAAAFS</sequence>
<name>A0A0A2KMF4_PENIT</name>
<keyword evidence="1" id="KW-1133">Transmembrane helix</keyword>
<feature type="transmembrane region" description="Helical" evidence="1">
    <location>
        <begin position="14"/>
        <end position="34"/>
    </location>
</feature>
<accession>A0A0A2KMF4</accession>
<evidence type="ECO:0000313" key="2">
    <source>
        <dbReference type="EMBL" id="KGO69017.1"/>
    </source>
</evidence>
<dbReference type="AlphaFoldDB" id="A0A0A2KMF4"/>
<evidence type="ECO:0000256" key="1">
    <source>
        <dbReference type="SAM" id="Phobius"/>
    </source>
</evidence>
<dbReference type="HOGENOM" id="CLU_3160163_0_0_1"/>
<reference evidence="2 3" key="1">
    <citation type="journal article" date="2015" name="Mol. Plant Microbe Interact.">
        <title>Genome, transcriptome, and functional analyses of Penicillium expansum provide new insights into secondary metabolism and pathogenicity.</title>
        <authorList>
            <person name="Ballester A.R."/>
            <person name="Marcet-Houben M."/>
            <person name="Levin E."/>
            <person name="Sela N."/>
            <person name="Selma-Lazaro C."/>
            <person name="Carmona L."/>
            <person name="Wisniewski M."/>
            <person name="Droby S."/>
            <person name="Gonzalez-Candelas L."/>
            <person name="Gabaldon T."/>
        </authorList>
    </citation>
    <scope>NUCLEOTIDE SEQUENCE [LARGE SCALE GENOMIC DNA]</scope>
    <source>
        <strain evidence="2 3">PHI-1</strain>
    </source>
</reference>
<evidence type="ECO:0000313" key="3">
    <source>
        <dbReference type="Proteomes" id="UP000030104"/>
    </source>
</evidence>
<keyword evidence="1" id="KW-0472">Membrane</keyword>